<comment type="caution">
    <text evidence="1">The sequence shown here is derived from an EMBL/GenBank/DDBJ whole genome shotgun (WGS) entry which is preliminary data.</text>
</comment>
<proteinExistence type="predicted"/>
<protein>
    <submittedName>
        <fullName evidence="1">Uncharacterized protein</fullName>
    </submittedName>
</protein>
<keyword evidence="2" id="KW-1185">Reference proteome</keyword>
<evidence type="ECO:0000313" key="2">
    <source>
        <dbReference type="Proteomes" id="UP001234297"/>
    </source>
</evidence>
<gene>
    <name evidence="1" type="ORF">MRB53_005273</name>
</gene>
<reference evidence="1 2" key="1">
    <citation type="journal article" date="2022" name="Hortic Res">
        <title>A haplotype resolved chromosomal level avocado genome allows analysis of novel avocado genes.</title>
        <authorList>
            <person name="Nath O."/>
            <person name="Fletcher S.J."/>
            <person name="Hayward A."/>
            <person name="Shaw L.M."/>
            <person name="Masouleh A.K."/>
            <person name="Furtado A."/>
            <person name="Henry R.J."/>
            <person name="Mitter N."/>
        </authorList>
    </citation>
    <scope>NUCLEOTIDE SEQUENCE [LARGE SCALE GENOMIC DNA]</scope>
    <source>
        <strain evidence="2">cv. Hass</strain>
    </source>
</reference>
<organism evidence="1 2">
    <name type="scientific">Persea americana</name>
    <name type="common">Avocado</name>
    <dbReference type="NCBI Taxonomy" id="3435"/>
    <lineage>
        <taxon>Eukaryota</taxon>
        <taxon>Viridiplantae</taxon>
        <taxon>Streptophyta</taxon>
        <taxon>Embryophyta</taxon>
        <taxon>Tracheophyta</taxon>
        <taxon>Spermatophyta</taxon>
        <taxon>Magnoliopsida</taxon>
        <taxon>Magnoliidae</taxon>
        <taxon>Laurales</taxon>
        <taxon>Lauraceae</taxon>
        <taxon>Persea</taxon>
    </lineage>
</organism>
<accession>A0ACC2MCU9</accession>
<evidence type="ECO:0000313" key="1">
    <source>
        <dbReference type="EMBL" id="KAJ8643525.1"/>
    </source>
</evidence>
<dbReference type="Proteomes" id="UP001234297">
    <property type="component" value="Chromosome 2"/>
</dbReference>
<name>A0ACC2MCU9_PERAE</name>
<sequence length="208" mass="23398">MNHKAACHMMQARIPTSLSKWTMPTKKPAAQHTHPRLAFAIPNRRKGHVCRSYSFIERPPAGIRDAWQLAVTSNSESASSYIRERIRDCYPAPRQECDANGGAPSSCRYHPPAVHVSGFCRFGPHEETRCWLEYKVGGACTSGWRSTGLSLWLLDARLNSNHWLQGKGWFDDNALKAFSNTLPTPPGLIQQESLPTALKFSCKIWIFC</sequence>
<dbReference type="EMBL" id="CM056810">
    <property type="protein sequence ID" value="KAJ8643525.1"/>
    <property type="molecule type" value="Genomic_DNA"/>
</dbReference>